<dbReference type="InterPro" id="IPR036928">
    <property type="entry name" value="AS_sf"/>
</dbReference>
<reference evidence="2" key="1">
    <citation type="submission" date="2023-06" db="EMBL/GenBank/DDBJ databases">
        <title>Genome-scale phylogeny and comparative genomics of the fungal order Sordariales.</title>
        <authorList>
            <consortium name="Lawrence Berkeley National Laboratory"/>
            <person name="Hensen N."/>
            <person name="Bonometti L."/>
            <person name="Westerberg I."/>
            <person name="Brannstrom I.O."/>
            <person name="Guillou S."/>
            <person name="Cros-Aarteil S."/>
            <person name="Calhoun S."/>
            <person name="Haridas S."/>
            <person name="Kuo A."/>
            <person name="Mondo S."/>
            <person name="Pangilinan J."/>
            <person name="Riley R."/>
            <person name="Labutti K."/>
            <person name="Andreopoulos B."/>
            <person name="Lipzen A."/>
            <person name="Chen C."/>
            <person name="Yanf M."/>
            <person name="Daum C."/>
            <person name="Ng V."/>
            <person name="Clum A."/>
            <person name="Steindorff A."/>
            <person name="Ohm R."/>
            <person name="Martin F."/>
            <person name="Silar P."/>
            <person name="Natvig D."/>
            <person name="Lalanne C."/>
            <person name="Gautier V."/>
            <person name="Ament-Velasquez S.L."/>
            <person name="Kruys A."/>
            <person name="Hutchinson M.I."/>
            <person name="Powell A.J."/>
            <person name="Barry K."/>
            <person name="Miller A.N."/>
            <person name="Grigoriev I.V."/>
            <person name="Debuchy R."/>
            <person name="Gladieux P."/>
            <person name="Thoren M.H."/>
            <person name="Johannesson H."/>
        </authorList>
    </citation>
    <scope>NUCLEOTIDE SEQUENCE</scope>
    <source>
        <strain evidence="2">8032-3</strain>
    </source>
</reference>
<dbReference type="InterPro" id="IPR023631">
    <property type="entry name" value="Amidase_dom"/>
</dbReference>
<dbReference type="Pfam" id="PF01425">
    <property type="entry name" value="Amidase"/>
    <property type="match status" value="1"/>
</dbReference>
<dbReference type="Proteomes" id="UP001244011">
    <property type="component" value="Unassembled WGS sequence"/>
</dbReference>
<dbReference type="GeneID" id="85309126"/>
<comment type="caution">
    <text evidence="2">The sequence shown here is derived from an EMBL/GenBank/DDBJ whole genome shotgun (WGS) entry which is preliminary data.</text>
</comment>
<evidence type="ECO:0000313" key="2">
    <source>
        <dbReference type="EMBL" id="KAK1769393.1"/>
    </source>
</evidence>
<dbReference type="SUPFAM" id="SSF75304">
    <property type="entry name" value="Amidase signature (AS) enzymes"/>
    <property type="match status" value="1"/>
</dbReference>
<organism evidence="2 3">
    <name type="scientific">Phialemonium atrogriseum</name>
    <dbReference type="NCBI Taxonomy" id="1093897"/>
    <lineage>
        <taxon>Eukaryota</taxon>
        <taxon>Fungi</taxon>
        <taxon>Dikarya</taxon>
        <taxon>Ascomycota</taxon>
        <taxon>Pezizomycotina</taxon>
        <taxon>Sordariomycetes</taxon>
        <taxon>Sordariomycetidae</taxon>
        <taxon>Cephalothecales</taxon>
        <taxon>Cephalothecaceae</taxon>
        <taxon>Phialemonium</taxon>
    </lineage>
</organism>
<gene>
    <name evidence="2" type="ORF">QBC33DRAFT_512914</name>
</gene>
<evidence type="ECO:0000259" key="1">
    <source>
        <dbReference type="Pfam" id="PF01425"/>
    </source>
</evidence>
<evidence type="ECO:0000313" key="3">
    <source>
        <dbReference type="Proteomes" id="UP001244011"/>
    </source>
</evidence>
<name>A0AAJ0FNL2_9PEZI</name>
<feature type="domain" description="Amidase" evidence="1">
    <location>
        <begin position="14"/>
        <end position="211"/>
    </location>
</feature>
<dbReference type="AlphaFoldDB" id="A0AAJ0FNL2"/>
<dbReference type="RefSeq" id="XP_060285606.1">
    <property type="nucleotide sequence ID" value="XM_060425939.1"/>
</dbReference>
<sequence>MLCSTRCVRFLTASQSPGGSSTGSAVSLSASFALIGIGTENDGSIVQPSSRQSLYSLKPTQEVITAESCWRVSKSLDTPGAMARSTRDVAAATEVLLDPAASAKLPGGGYTSFLAGSFERLKIGFVDPTLWRFPPDLWVPSDEAKEQHDAYHNARALVESLGAKVVYPATLPEPSKLENDGDYTPFVVNSFEIADTVKEFFSDYVDPESTIRDLCHIVNFNKQHSESCLPKDAPDQSWLVRAVEEKPSQERYEAAFQHMRRVGRDEGLKKTLRDNDLDIVITPMDSPVCSLSMASGYPIANVPLGRYHLKGEPSHPFGLASLARSEGEGTLFQFMSAYEANFPARVIPERLLRSIPEQSA</sequence>
<accession>A0AAJ0FNL2</accession>
<dbReference type="PANTHER" id="PTHR42678">
    <property type="entry name" value="AMIDASE"/>
    <property type="match status" value="1"/>
</dbReference>
<keyword evidence="3" id="KW-1185">Reference proteome</keyword>
<dbReference type="Gene3D" id="3.90.1300.10">
    <property type="entry name" value="Amidase signature (AS) domain"/>
    <property type="match status" value="1"/>
</dbReference>
<proteinExistence type="predicted"/>
<dbReference type="EMBL" id="MU839002">
    <property type="protein sequence ID" value="KAK1769393.1"/>
    <property type="molecule type" value="Genomic_DNA"/>
</dbReference>
<protein>
    <submittedName>
        <fullName evidence="2">Amidase signature domain-containing protein</fullName>
    </submittedName>
</protein>
<dbReference type="PANTHER" id="PTHR42678:SF34">
    <property type="entry name" value="OS04G0183300 PROTEIN"/>
    <property type="match status" value="1"/>
</dbReference>